<dbReference type="AlphaFoldDB" id="A0A1X7PP04"/>
<name>A0A1X7PP04_9HYPH</name>
<dbReference type="GO" id="GO:0000034">
    <property type="term" value="F:adenine deaminase activity"/>
    <property type="evidence" value="ECO:0007669"/>
    <property type="project" value="TreeGrafter"/>
</dbReference>
<feature type="domain" description="Adenosine deaminase" evidence="6">
    <location>
        <begin position="11"/>
        <end position="328"/>
    </location>
</feature>
<gene>
    <name evidence="7" type="ORF">SAMN02982922_4892</name>
</gene>
<comment type="similarity">
    <text evidence="2">Belongs to the metallo-dependent hydrolases superfamily. Adenosine and AMP deaminases family.</text>
</comment>
<sequence>MSLEGFFRRIPKAELHLHLEGAVSASTFAELAAQNGVALPDGKPTEDLYSYGNLLDFLKVYDLVCASVRSADDFSRITFEALERCALGGARYVELFFSPHAHLAHGVTYSTMLEGILDGFRRARERYGLVAKLIPAHAKPLGAEGGERFLDMVLAERPAEIIGIGFDYDERPNPPGMFLGIVERAKAAGLNVTNHAGEDGPADYVRDTVDLLGLRRVDHGYHVVDDPALMERCRELDVVFTCCPSTTLVTTVWRDLASPDHAIRRMMDAGLNVTIHTDDPPMFGTTLDREYALIAKNFGLSPARLKEVALAGLAASWLDPETKRTWMSEWSAEIDGLIASELTSQA</sequence>
<dbReference type="Pfam" id="PF00962">
    <property type="entry name" value="A_deaminase"/>
    <property type="match status" value="1"/>
</dbReference>
<dbReference type="EMBL" id="FXBL01000004">
    <property type="protein sequence ID" value="SMH53611.1"/>
    <property type="molecule type" value="Genomic_DNA"/>
</dbReference>
<protein>
    <submittedName>
        <fullName evidence="7">Adenosine deaminase</fullName>
    </submittedName>
</protein>
<accession>A0A1X7PP04</accession>
<dbReference type="RefSeq" id="WP_085466537.1">
    <property type="nucleotide sequence ID" value="NZ_FXBL01000004.1"/>
</dbReference>
<dbReference type="GO" id="GO:0005829">
    <property type="term" value="C:cytosol"/>
    <property type="evidence" value="ECO:0007669"/>
    <property type="project" value="TreeGrafter"/>
</dbReference>
<dbReference type="InterPro" id="IPR032466">
    <property type="entry name" value="Metal_Hydrolase"/>
</dbReference>
<evidence type="ECO:0000259" key="6">
    <source>
        <dbReference type="Pfam" id="PF00962"/>
    </source>
</evidence>
<dbReference type="GO" id="GO:0046872">
    <property type="term" value="F:metal ion binding"/>
    <property type="evidence" value="ECO:0007669"/>
    <property type="project" value="UniProtKB-KW"/>
</dbReference>
<evidence type="ECO:0000256" key="2">
    <source>
        <dbReference type="ARBA" id="ARBA00006676"/>
    </source>
</evidence>
<evidence type="ECO:0000256" key="5">
    <source>
        <dbReference type="ARBA" id="ARBA00022833"/>
    </source>
</evidence>
<organism evidence="7 8">
    <name type="scientific">Mesorhizobium australicum</name>
    <dbReference type="NCBI Taxonomy" id="536018"/>
    <lineage>
        <taxon>Bacteria</taxon>
        <taxon>Pseudomonadati</taxon>
        <taxon>Pseudomonadota</taxon>
        <taxon>Alphaproteobacteria</taxon>
        <taxon>Hyphomicrobiales</taxon>
        <taxon>Phyllobacteriaceae</taxon>
        <taxon>Mesorhizobium</taxon>
    </lineage>
</organism>
<dbReference type="SUPFAM" id="SSF51556">
    <property type="entry name" value="Metallo-dependent hydrolases"/>
    <property type="match status" value="1"/>
</dbReference>
<evidence type="ECO:0000256" key="1">
    <source>
        <dbReference type="ARBA" id="ARBA00001947"/>
    </source>
</evidence>
<comment type="cofactor">
    <cofactor evidence="1">
        <name>Zn(2+)</name>
        <dbReference type="ChEBI" id="CHEBI:29105"/>
    </cofactor>
</comment>
<reference evidence="7 8" key="1">
    <citation type="submission" date="2017-04" db="EMBL/GenBank/DDBJ databases">
        <authorList>
            <person name="Afonso C.L."/>
            <person name="Miller P.J."/>
            <person name="Scott M.A."/>
            <person name="Spackman E."/>
            <person name="Goraichik I."/>
            <person name="Dimitrov K.M."/>
            <person name="Suarez D.L."/>
            <person name="Swayne D.E."/>
        </authorList>
    </citation>
    <scope>NUCLEOTIDE SEQUENCE [LARGE SCALE GENOMIC DNA]</scope>
    <source>
        <strain evidence="7 8">B5P</strain>
    </source>
</reference>
<dbReference type="PANTHER" id="PTHR43114">
    <property type="entry name" value="ADENINE DEAMINASE"/>
    <property type="match status" value="1"/>
</dbReference>
<dbReference type="InterPro" id="IPR006330">
    <property type="entry name" value="Ado/ade_deaminase"/>
</dbReference>
<dbReference type="Proteomes" id="UP000193083">
    <property type="component" value="Unassembled WGS sequence"/>
</dbReference>
<proteinExistence type="inferred from homology"/>
<keyword evidence="8" id="KW-1185">Reference proteome</keyword>
<evidence type="ECO:0000256" key="4">
    <source>
        <dbReference type="ARBA" id="ARBA00022801"/>
    </source>
</evidence>
<keyword evidence="4" id="KW-0378">Hydrolase</keyword>
<dbReference type="OrthoDB" id="105475at2"/>
<evidence type="ECO:0000313" key="7">
    <source>
        <dbReference type="EMBL" id="SMH53611.1"/>
    </source>
</evidence>
<dbReference type="Gene3D" id="3.20.20.140">
    <property type="entry name" value="Metal-dependent hydrolases"/>
    <property type="match status" value="1"/>
</dbReference>
<keyword evidence="5" id="KW-0862">Zinc</keyword>
<keyword evidence="3" id="KW-0479">Metal-binding</keyword>
<dbReference type="PANTHER" id="PTHR43114:SF6">
    <property type="entry name" value="ADENINE DEAMINASE"/>
    <property type="match status" value="1"/>
</dbReference>
<evidence type="ECO:0000313" key="8">
    <source>
        <dbReference type="Proteomes" id="UP000193083"/>
    </source>
</evidence>
<dbReference type="NCBIfam" id="TIGR01430">
    <property type="entry name" value="aden_deam"/>
    <property type="match status" value="1"/>
</dbReference>
<evidence type="ECO:0000256" key="3">
    <source>
        <dbReference type="ARBA" id="ARBA00022723"/>
    </source>
</evidence>
<dbReference type="InterPro" id="IPR001365">
    <property type="entry name" value="A_deaminase_dom"/>
</dbReference>
<dbReference type="GO" id="GO:0006146">
    <property type="term" value="P:adenine catabolic process"/>
    <property type="evidence" value="ECO:0007669"/>
    <property type="project" value="TreeGrafter"/>
</dbReference>
<dbReference type="GO" id="GO:0043103">
    <property type="term" value="P:hypoxanthine salvage"/>
    <property type="evidence" value="ECO:0007669"/>
    <property type="project" value="TreeGrafter"/>
</dbReference>